<comment type="similarity">
    <text evidence="1">Belongs to the glycosyl hydrolase 16 family.</text>
</comment>
<sequence length="269" mass="30581">MYKKVYIFISSFFILLGMSVSSCDGHNDGDILFMDDFSGDSSIPDASVWELCKHANNAWAQHFKYVKGYENVKVEDGILKLKASKEDGVYKNGGIRTKNGFPCNTRLEVKARLTKLVKGGFPAIWQMPINAPAWPRGGEVDLMEWVQGTPYDVYQTVHTYYINGDYGSAGVTNPNRPTDFDVTQYHVYAADRTEDAVIFYIDGVETWRYENQNLPSEEMQFPFCDYPYDIILNFSLGGELNGNPTWPGEIDDNDLPGELWIDWVKVTKI</sequence>
<feature type="chain" id="PRO_5037004117" evidence="2">
    <location>
        <begin position="23"/>
        <end position="269"/>
    </location>
</feature>
<dbReference type="InterPro" id="IPR000757">
    <property type="entry name" value="Beta-glucanase-like"/>
</dbReference>
<dbReference type="PROSITE" id="PS51257">
    <property type="entry name" value="PROKAR_LIPOPROTEIN"/>
    <property type="match status" value="1"/>
</dbReference>
<evidence type="ECO:0000256" key="2">
    <source>
        <dbReference type="SAM" id="SignalP"/>
    </source>
</evidence>
<dbReference type="PROSITE" id="PS51762">
    <property type="entry name" value="GH16_2"/>
    <property type="match status" value="1"/>
</dbReference>
<name>A0A948WYB5_9BACT</name>
<evidence type="ECO:0000256" key="1">
    <source>
        <dbReference type="ARBA" id="ARBA00006865"/>
    </source>
</evidence>
<dbReference type="GO" id="GO:0005975">
    <property type="term" value="P:carbohydrate metabolic process"/>
    <property type="evidence" value="ECO:0007669"/>
    <property type="project" value="InterPro"/>
</dbReference>
<organism evidence="4 5">
    <name type="scientific">Candidatus Phocaeicola faecigallinarum</name>
    <dbReference type="NCBI Taxonomy" id="2838732"/>
    <lineage>
        <taxon>Bacteria</taxon>
        <taxon>Pseudomonadati</taxon>
        <taxon>Bacteroidota</taxon>
        <taxon>Bacteroidia</taxon>
        <taxon>Bacteroidales</taxon>
        <taxon>Bacteroidaceae</taxon>
        <taxon>Phocaeicola</taxon>
    </lineage>
</organism>
<keyword evidence="4" id="KW-0378">Hydrolase</keyword>
<dbReference type="PANTHER" id="PTHR10963">
    <property type="entry name" value="GLYCOSYL HYDROLASE-RELATED"/>
    <property type="match status" value="1"/>
</dbReference>
<dbReference type="PANTHER" id="PTHR10963:SF55">
    <property type="entry name" value="GLYCOSIDE HYDROLASE FAMILY 16 PROTEIN"/>
    <property type="match status" value="1"/>
</dbReference>
<comment type="caution">
    <text evidence="4">The sequence shown here is derived from an EMBL/GenBank/DDBJ whole genome shotgun (WGS) entry which is preliminary data.</text>
</comment>
<feature type="domain" description="GH16" evidence="3">
    <location>
        <begin position="35"/>
        <end position="269"/>
    </location>
</feature>
<proteinExistence type="inferred from homology"/>
<dbReference type="Gene3D" id="2.60.120.200">
    <property type="match status" value="1"/>
</dbReference>
<dbReference type="SUPFAM" id="SSF49899">
    <property type="entry name" value="Concanavalin A-like lectins/glucanases"/>
    <property type="match status" value="1"/>
</dbReference>
<dbReference type="InterPro" id="IPR050546">
    <property type="entry name" value="Glycosyl_Hydrlase_16"/>
</dbReference>
<keyword evidence="2" id="KW-0732">Signal</keyword>
<dbReference type="InterPro" id="IPR013320">
    <property type="entry name" value="ConA-like_dom_sf"/>
</dbReference>
<gene>
    <name evidence="4" type="ORF">H9777_11640</name>
</gene>
<evidence type="ECO:0000259" key="3">
    <source>
        <dbReference type="PROSITE" id="PS51762"/>
    </source>
</evidence>
<reference evidence="4" key="1">
    <citation type="journal article" date="2021" name="PeerJ">
        <title>Extensive microbial diversity within the chicken gut microbiome revealed by metagenomics and culture.</title>
        <authorList>
            <person name="Gilroy R."/>
            <person name="Ravi A."/>
            <person name="Getino M."/>
            <person name="Pursley I."/>
            <person name="Horton D.L."/>
            <person name="Alikhan N.F."/>
            <person name="Baker D."/>
            <person name="Gharbi K."/>
            <person name="Hall N."/>
            <person name="Watson M."/>
            <person name="Adriaenssens E.M."/>
            <person name="Foster-Nyarko E."/>
            <person name="Jarju S."/>
            <person name="Secka A."/>
            <person name="Antonio M."/>
            <person name="Oren A."/>
            <person name="Chaudhuri R.R."/>
            <person name="La Ragione R."/>
            <person name="Hildebrand F."/>
            <person name="Pallen M.J."/>
        </authorList>
    </citation>
    <scope>NUCLEOTIDE SEQUENCE</scope>
    <source>
        <strain evidence="4">G4-2901</strain>
    </source>
</reference>
<dbReference type="Pfam" id="PF00722">
    <property type="entry name" value="Glyco_hydro_16"/>
    <property type="match status" value="1"/>
</dbReference>
<dbReference type="Proteomes" id="UP000783796">
    <property type="component" value="Unassembled WGS sequence"/>
</dbReference>
<protein>
    <submittedName>
        <fullName evidence="4">Glycoside hydrolase family 16 protein</fullName>
    </submittedName>
</protein>
<reference evidence="4" key="2">
    <citation type="submission" date="2021-04" db="EMBL/GenBank/DDBJ databases">
        <authorList>
            <person name="Gilroy R."/>
        </authorList>
    </citation>
    <scope>NUCLEOTIDE SEQUENCE</scope>
    <source>
        <strain evidence="4">G4-2901</strain>
    </source>
</reference>
<dbReference type="EMBL" id="JAHLFW010000096">
    <property type="protein sequence ID" value="MBU3838936.1"/>
    <property type="molecule type" value="Genomic_DNA"/>
</dbReference>
<feature type="signal peptide" evidence="2">
    <location>
        <begin position="1"/>
        <end position="22"/>
    </location>
</feature>
<dbReference type="AlphaFoldDB" id="A0A948WYB5"/>
<dbReference type="CDD" id="cd08023">
    <property type="entry name" value="GH16_laminarinase_like"/>
    <property type="match status" value="1"/>
</dbReference>
<dbReference type="GO" id="GO:0004553">
    <property type="term" value="F:hydrolase activity, hydrolyzing O-glycosyl compounds"/>
    <property type="evidence" value="ECO:0007669"/>
    <property type="project" value="InterPro"/>
</dbReference>
<evidence type="ECO:0000313" key="5">
    <source>
        <dbReference type="Proteomes" id="UP000783796"/>
    </source>
</evidence>
<evidence type="ECO:0000313" key="4">
    <source>
        <dbReference type="EMBL" id="MBU3838936.1"/>
    </source>
</evidence>
<accession>A0A948WYB5</accession>